<organism evidence="2 3">
    <name type="scientific">Caerostris extrusa</name>
    <name type="common">Bark spider</name>
    <name type="synonym">Caerostris bankana</name>
    <dbReference type="NCBI Taxonomy" id="172846"/>
    <lineage>
        <taxon>Eukaryota</taxon>
        <taxon>Metazoa</taxon>
        <taxon>Ecdysozoa</taxon>
        <taxon>Arthropoda</taxon>
        <taxon>Chelicerata</taxon>
        <taxon>Arachnida</taxon>
        <taxon>Araneae</taxon>
        <taxon>Araneomorphae</taxon>
        <taxon>Entelegynae</taxon>
        <taxon>Araneoidea</taxon>
        <taxon>Araneidae</taxon>
        <taxon>Caerostris</taxon>
    </lineage>
</organism>
<accession>A0AAV4X796</accession>
<evidence type="ECO:0000256" key="1">
    <source>
        <dbReference type="SAM" id="MobiDB-lite"/>
    </source>
</evidence>
<name>A0AAV4X796_CAEEX</name>
<evidence type="ECO:0000313" key="3">
    <source>
        <dbReference type="Proteomes" id="UP001054945"/>
    </source>
</evidence>
<reference evidence="2 3" key="1">
    <citation type="submission" date="2021-06" db="EMBL/GenBank/DDBJ databases">
        <title>Caerostris extrusa draft genome.</title>
        <authorList>
            <person name="Kono N."/>
            <person name="Arakawa K."/>
        </authorList>
    </citation>
    <scope>NUCLEOTIDE SEQUENCE [LARGE SCALE GENOMIC DNA]</scope>
</reference>
<gene>
    <name evidence="2" type="ORF">CEXT_114661</name>
</gene>
<dbReference type="Proteomes" id="UP001054945">
    <property type="component" value="Unassembled WGS sequence"/>
</dbReference>
<dbReference type="AlphaFoldDB" id="A0AAV4X796"/>
<dbReference type="EMBL" id="BPLR01017266">
    <property type="protein sequence ID" value="GIY89850.1"/>
    <property type="molecule type" value="Genomic_DNA"/>
</dbReference>
<evidence type="ECO:0000313" key="2">
    <source>
        <dbReference type="EMBL" id="GIY89850.1"/>
    </source>
</evidence>
<sequence>MVERVLISAVTDIGSSFAQPVRDNPAHFCAGLEGRFDVITQPLLLISIQRTRIPDLLKETGIARSTQRGREFYQDVSYSKGDDPVKSRKQGKQMAQQA</sequence>
<feature type="region of interest" description="Disordered" evidence="1">
    <location>
        <begin position="73"/>
        <end position="98"/>
    </location>
</feature>
<comment type="caution">
    <text evidence="2">The sequence shown here is derived from an EMBL/GenBank/DDBJ whole genome shotgun (WGS) entry which is preliminary data.</text>
</comment>
<keyword evidence="3" id="KW-1185">Reference proteome</keyword>
<protein>
    <submittedName>
        <fullName evidence="2">Uncharacterized protein</fullName>
    </submittedName>
</protein>
<proteinExistence type="predicted"/>